<dbReference type="EMBL" id="RIBS01000001">
    <property type="protein sequence ID" value="RNF86334.1"/>
    <property type="molecule type" value="Genomic_DNA"/>
</dbReference>
<name>A0A3M8T4C3_9GAMM</name>
<evidence type="ECO:0000259" key="3">
    <source>
        <dbReference type="Pfam" id="PF22807"/>
    </source>
</evidence>
<dbReference type="OrthoDB" id="9770043at2"/>
<evidence type="ECO:0000313" key="4">
    <source>
        <dbReference type="EMBL" id="RNF86334.1"/>
    </source>
</evidence>
<evidence type="ECO:0000313" key="5">
    <source>
        <dbReference type="Proteomes" id="UP000267049"/>
    </source>
</evidence>
<keyword evidence="2" id="KW-0732">Signal</keyword>
<dbReference type="AlphaFoldDB" id="A0A3M8T4C3"/>
<feature type="signal peptide" evidence="2">
    <location>
        <begin position="1"/>
        <end position="17"/>
    </location>
</feature>
<dbReference type="PANTHER" id="PTHR19328">
    <property type="entry name" value="HEDGEHOG-INTERACTING PROTEIN"/>
    <property type="match status" value="1"/>
</dbReference>
<dbReference type="SUPFAM" id="SSF50952">
    <property type="entry name" value="Soluble quinoprotein glucose dehydrogenase"/>
    <property type="match status" value="1"/>
</dbReference>
<sequence>MLALALSLIALAGVAGSAPPPVTDATPTRLVPQAIRLDDGRRFTLQLPEGYTISPAAQGLKRVRFFARSPDGRVFVTDMHDLSDNRRGAVHILDGWDAQANRFTRISQYLNGLRNPNSIAFHVDTQGRQWLYLALTDRLVRYRYRDGDTAPRSEAEVLATFPDYGLSYKYGGWHLTRSIAFAGNGKLYVSVGSSCNACIEKESVRASILEMNPDGSGQRVFARGMRNAVGLAVVDDRLLATNQGADHLGRDRPDEALYRVEDGADYGWPYCYPSGRRVLADPKFPRRRGCAGVPRPFATFPAHASALGLAYFAEAPADSDSDVNSAPPGSEIDAPRHQRLAGSYLVALHGSTNRRIGHGYRLVRVGGDGRPLGDFILGFQQASGVVGRPCGILAFGSDAFLLSDDHRGVVYYVRPTLPQATPPPSTSPPSTRPTPSSTGHTATP</sequence>
<dbReference type="InterPro" id="IPR054539">
    <property type="entry name" value="Beta-prop_PDH"/>
</dbReference>
<dbReference type="Gene3D" id="2.120.10.30">
    <property type="entry name" value="TolB, C-terminal domain"/>
    <property type="match status" value="1"/>
</dbReference>
<dbReference type="Pfam" id="PF22807">
    <property type="entry name" value="TrAA12"/>
    <property type="match status" value="1"/>
</dbReference>
<organism evidence="4 5">
    <name type="scientific">Montanilutibacter psychrotolerans</name>
    <dbReference type="NCBI Taxonomy" id="1327343"/>
    <lineage>
        <taxon>Bacteria</taxon>
        <taxon>Pseudomonadati</taxon>
        <taxon>Pseudomonadota</taxon>
        <taxon>Gammaproteobacteria</taxon>
        <taxon>Lysobacterales</taxon>
        <taxon>Lysobacteraceae</taxon>
        <taxon>Montanilutibacter</taxon>
    </lineage>
</organism>
<keyword evidence="5" id="KW-1185">Reference proteome</keyword>
<feature type="chain" id="PRO_5018102998" evidence="2">
    <location>
        <begin position="18"/>
        <end position="444"/>
    </location>
</feature>
<comment type="caution">
    <text evidence="4">The sequence shown here is derived from an EMBL/GenBank/DDBJ whole genome shotgun (WGS) entry which is preliminary data.</text>
</comment>
<feature type="region of interest" description="Disordered" evidence="1">
    <location>
        <begin position="416"/>
        <end position="444"/>
    </location>
</feature>
<evidence type="ECO:0000256" key="2">
    <source>
        <dbReference type="SAM" id="SignalP"/>
    </source>
</evidence>
<dbReference type="InterPro" id="IPR011042">
    <property type="entry name" value="6-blade_b-propeller_TolB-like"/>
</dbReference>
<feature type="domain" description="Pyrroloquinoline quinone-dependent pyranose dehydrogenase beta-propeller" evidence="3">
    <location>
        <begin position="46"/>
        <end position="367"/>
    </location>
</feature>
<reference evidence="4 5" key="1">
    <citation type="submission" date="2018-11" db="EMBL/GenBank/DDBJ databases">
        <title>Lysobacter cryohumiis sp. nov., isolated from soil in the Tianshan Mountains, Xinjiang, China.</title>
        <authorList>
            <person name="Luo Y."/>
            <person name="Sheng H."/>
        </authorList>
    </citation>
    <scope>NUCLEOTIDE SEQUENCE [LARGE SCALE GENOMIC DNA]</scope>
    <source>
        <strain evidence="4 5">ZS60</strain>
    </source>
</reference>
<gene>
    <name evidence="4" type="ORF">EER27_02635</name>
</gene>
<evidence type="ECO:0000256" key="1">
    <source>
        <dbReference type="SAM" id="MobiDB-lite"/>
    </source>
</evidence>
<protein>
    <submittedName>
        <fullName evidence="4">Glucose/sorbosone dehydrogenase</fullName>
    </submittedName>
</protein>
<dbReference type="PANTHER" id="PTHR19328:SF53">
    <property type="entry name" value="MEMBRANE PROTEIN"/>
    <property type="match status" value="1"/>
</dbReference>
<dbReference type="Proteomes" id="UP000267049">
    <property type="component" value="Unassembled WGS sequence"/>
</dbReference>
<proteinExistence type="predicted"/>
<feature type="compositionally biased region" description="Pro residues" evidence="1">
    <location>
        <begin position="420"/>
        <end position="432"/>
    </location>
</feature>
<dbReference type="InterPro" id="IPR011041">
    <property type="entry name" value="Quinoprot_gluc/sorb_DH_b-prop"/>
</dbReference>
<accession>A0A3M8T4C3</accession>